<feature type="coiled-coil region" evidence="1">
    <location>
        <begin position="346"/>
        <end position="392"/>
    </location>
</feature>
<reference evidence="4 6" key="2">
    <citation type="submission" date="2018-12" db="EMBL/GenBank/DDBJ databases">
        <authorList>
            <consortium name="Pathogen Informatics"/>
        </authorList>
    </citation>
    <scope>NUCLEOTIDE SEQUENCE [LARGE SCALE GENOMIC DNA]</scope>
    <source>
        <strain evidence="4 6">NCTC11976</strain>
    </source>
</reference>
<keyword evidence="6" id="KW-1185">Reference proteome</keyword>
<gene>
    <name evidence="3" type="ORF">Lche_1394</name>
    <name evidence="4" type="ORF">NCTC11976_02058</name>
</gene>
<feature type="coiled-coil region" evidence="1">
    <location>
        <begin position="261"/>
        <end position="288"/>
    </location>
</feature>
<evidence type="ECO:0000256" key="1">
    <source>
        <dbReference type="SAM" id="Coils"/>
    </source>
</evidence>
<dbReference type="AlphaFoldDB" id="A0A0W0S740"/>
<protein>
    <submittedName>
        <fullName evidence="3">Uncharacterized protein</fullName>
    </submittedName>
</protein>
<feature type="compositionally biased region" description="Polar residues" evidence="2">
    <location>
        <begin position="618"/>
        <end position="633"/>
    </location>
</feature>
<organism evidence="3 5">
    <name type="scientific">Legionella cherrii</name>
    <dbReference type="NCBI Taxonomy" id="28084"/>
    <lineage>
        <taxon>Bacteria</taxon>
        <taxon>Pseudomonadati</taxon>
        <taxon>Pseudomonadota</taxon>
        <taxon>Gammaproteobacteria</taxon>
        <taxon>Legionellales</taxon>
        <taxon>Legionellaceae</taxon>
        <taxon>Legionella</taxon>
    </lineage>
</organism>
<feature type="compositionally biased region" description="Polar residues" evidence="2">
    <location>
        <begin position="646"/>
        <end position="661"/>
    </location>
</feature>
<name>A0A0W0S740_9GAMM</name>
<evidence type="ECO:0000256" key="2">
    <source>
        <dbReference type="SAM" id="MobiDB-lite"/>
    </source>
</evidence>
<dbReference type="Proteomes" id="UP000277577">
    <property type="component" value="Chromosome"/>
</dbReference>
<evidence type="ECO:0000313" key="6">
    <source>
        <dbReference type="Proteomes" id="UP000277577"/>
    </source>
</evidence>
<dbReference type="PATRIC" id="fig|28084.5.peg.1518"/>
<dbReference type="Proteomes" id="UP000054921">
    <property type="component" value="Unassembled WGS sequence"/>
</dbReference>
<proteinExistence type="predicted"/>
<sequence length="843" mass="96490">MGIINSRKSNYEQKIELMCYNMTIFVFNLSNEMSLEQLRAIYTAPKIISDQAPLEQVKELAEIGFDEDLRKFVESNKSYFTMSTEFSSAKDGWKFLEFLDNLIQVLASVKKEKIKTEVIRHQYGYYQFLSNQPASRQRFGQMPKVNDDSNLPDNVIMRLHAFIEKLKDLQSEHQAKNLVRETKEEAEIDKNRNILLSQQSTYLNLLSSSLTSLKSWDGFERSLNLLSVETFLPKLQRLAKRIFILSEIMKDCESSTVEEKVSEELSELNELKINLESIMEQATDLKNLTALFKKIKAVEDTVIKKADELSMPKDAHHLAEFIQFVEGKKIEIQQIKEKINGISGIHQRTRQAIEKIEESIQQKMEEAELEALRQAKSLVKQTKELVEASQENLSSIQSVCLELLSSSETTQKSCDELNGSLVLLSDENLSSQLRLFDKRKIIMDALMEDCKEISVGELMSEEQSELIRQIENFKSIMEQAADLKKISALFKQIKIIEEAVTCKTDELLHEDAKKLEQFIQFIEDKERELHSIKKGIESTSDTHQQLFQAIEKIEIAIQQKKLKAVSLLQQIGNASRESLQKEELPDQVSTPKKISPVVVEIEEMHQPTTPPIEKTKQAIPQGTKQDVSLLPQNDQKKEELSDRDSLNSTSNGEQPPMQSDQLSEKALEDKRKRLEEAISLISMYKGTLEYEKKHSVKFFHKSRNQAKIDYCLSLEKNLRKQMESLNSTSNLLDIINEAHNSLTQGSIDDLTKGGSYFGTSRMLSLQRLLGVNEAWAMKGHSKFLGFSTSFDFHGLKASGMVGKHAQIIVNNFYNETVESYGDYQTLKKQVFPEEAVNKSKFNP</sequence>
<feature type="compositionally biased region" description="Basic and acidic residues" evidence="2">
    <location>
        <begin position="634"/>
        <end position="645"/>
    </location>
</feature>
<dbReference type="EMBL" id="LNXW01000013">
    <property type="protein sequence ID" value="KTC79374.1"/>
    <property type="molecule type" value="Genomic_DNA"/>
</dbReference>
<keyword evidence="1" id="KW-0175">Coiled coil</keyword>
<accession>A0A0W0S740</accession>
<evidence type="ECO:0000313" key="4">
    <source>
        <dbReference type="EMBL" id="VEB37127.1"/>
    </source>
</evidence>
<evidence type="ECO:0000313" key="3">
    <source>
        <dbReference type="EMBL" id="KTC79374.1"/>
    </source>
</evidence>
<reference evidence="3 5" key="1">
    <citation type="submission" date="2015-11" db="EMBL/GenBank/DDBJ databases">
        <title>Genomic analysis of 38 Legionella species identifies large and diverse effector repertoires.</title>
        <authorList>
            <person name="Burstein D."/>
            <person name="Amaro F."/>
            <person name="Zusman T."/>
            <person name="Lifshitz Z."/>
            <person name="Cohen O."/>
            <person name="Gilbert J.A."/>
            <person name="Pupko T."/>
            <person name="Shuman H.A."/>
            <person name="Segal G."/>
        </authorList>
    </citation>
    <scope>NUCLEOTIDE SEQUENCE [LARGE SCALE GENOMIC DNA]</scope>
    <source>
        <strain evidence="3 5">ORW</strain>
    </source>
</reference>
<evidence type="ECO:0000313" key="5">
    <source>
        <dbReference type="Proteomes" id="UP000054921"/>
    </source>
</evidence>
<dbReference type="EMBL" id="LR134173">
    <property type="protein sequence ID" value="VEB37127.1"/>
    <property type="molecule type" value="Genomic_DNA"/>
</dbReference>
<feature type="region of interest" description="Disordered" evidence="2">
    <location>
        <begin position="604"/>
        <end position="665"/>
    </location>
</feature>